<proteinExistence type="predicted"/>
<gene>
    <name evidence="2" type="ORF">SAMN05428957_103101</name>
</gene>
<protein>
    <recommendedName>
        <fullName evidence="4">DUF1850 domain-containing protein</fullName>
    </recommendedName>
</protein>
<name>A0A1G9R9J0_9BURK</name>
<dbReference type="OrthoDB" id="5298197at2"/>
<organism evidence="2 3">
    <name type="scientific">Oryzisolibacter propanilivorax</name>
    <dbReference type="NCBI Taxonomy" id="1527607"/>
    <lineage>
        <taxon>Bacteria</taxon>
        <taxon>Pseudomonadati</taxon>
        <taxon>Pseudomonadota</taxon>
        <taxon>Betaproteobacteria</taxon>
        <taxon>Burkholderiales</taxon>
        <taxon>Comamonadaceae</taxon>
        <taxon>Oryzisolibacter</taxon>
    </lineage>
</organism>
<sequence length="141" mass="14722">MPLAGICLALAAAAAPAAPVFVPASHFTLAWTHSIEKVRWEEDYAVLPGPPPMLQALAARVRGSAAGMEPPPDARLEGGWYHYQPAAALPDALRLTRSEFTADFTLCVQGDCRPMGHWLPSDNGITLLSACAPPAGGGAPP</sequence>
<reference evidence="3" key="1">
    <citation type="submission" date="2016-10" db="EMBL/GenBank/DDBJ databases">
        <authorList>
            <person name="Varghese N."/>
            <person name="Submissions S."/>
        </authorList>
    </citation>
    <scope>NUCLEOTIDE SEQUENCE [LARGE SCALE GENOMIC DNA]</scope>
    <source>
        <strain evidence="3">EPL6</strain>
    </source>
</reference>
<evidence type="ECO:0000313" key="2">
    <source>
        <dbReference type="EMBL" id="SDM19537.1"/>
    </source>
</evidence>
<feature type="chain" id="PRO_5011696003" description="DUF1850 domain-containing protein" evidence="1">
    <location>
        <begin position="18"/>
        <end position="141"/>
    </location>
</feature>
<evidence type="ECO:0000313" key="3">
    <source>
        <dbReference type="Proteomes" id="UP000198552"/>
    </source>
</evidence>
<dbReference type="Pfam" id="PF08905">
    <property type="entry name" value="DUF1850"/>
    <property type="match status" value="1"/>
</dbReference>
<dbReference type="STRING" id="1527607.SAMN05428957_103101"/>
<keyword evidence="3" id="KW-1185">Reference proteome</keyword>
<evidence type="ECO:0000256" key="1">
    <source>
        <dbReference type="SAM" id="SignalP"/>
    </source>
</evidence>
<dbReference type="AlphaFoldDB" id="A0A1G9R9J0"/>
<keyword evidence="1" id="KW-0732">Signal</keyword>
<dbReference type="InterPro" id="IPR015001">
    <property type="entry name" value="DUF1850"/>
</dbReference>
<dbReference type="Proteomes" id="UP000198552">
    <property type="component" value="Unassembled WGS sequence"/>
</dbReference>
<feature type="signal peptide" evidence="1">
    <location>
        <begin position="1"/>
        <end position="17"/>
    </location>
</feature>
<evidence type="ECO:0008006" key="4">
    <source>
        <dbReference type="Google" id="ProtNLM"/>
    </source>
</evidence>
<dbReference type="EMBL" id="FNHP01000003">
    <property type="protein sequence ID" value="SDM19537.1"/>
    <property type="molecule type" value="Genomic_DNA"/>
</dbReference>
<dbReference type="RefSeq" id="WP_091568592.1">
    <property type="nucleotide sequence ID" value="NZ_FNHP01000003.1"/>
</dbReference>
<accession>A0A1G9R9J0</accession>